<dbReference type="AlphaFoldDB" id="A0A439DIG7"/>
<sequence length="339" mass="39299">MSPWADRFRCPPLTITEGGMRHSLLAPRLPALEGPKYYDRDPDLNVYYPAPDNKDLDRLLWSESIQKDNMDGLRTWQSTVLNRRLMFQTSDGFRALVGGRRRTSRLNQLFSNLRVRKPSRLLKPSGPGGVSGIRKLYRSLGGAPRPTPYARMYERGRIKVDQDTWLPFLRKDRWFNRGNFSLIHPTPTTITWSVDDEELWSVLSVIIELLRTMMYGRWDFWDHLEDVFGPPPFEDATVLLSHEKEQVVCNKRGTDVCEFEQTVDKTVPEARDRLNQLLSRLLFSFTDVDGIYGVNHHQPTGGDRDPPYSSVICIHVSMLQMMLDPDLTLDELFIKDDRN</sequence>
<dbReference type="EMBL" id="RYZI01000012">
    <property type="protein sequence ID" value="RWA14199.1"/>
    <property type="molecule type" value="Genomic_DNA"/>
</dbReference>
<reference evidence="1 2" key="1">
    <citation type="submission" date="2018-12" db="EMBL/GenBank/DDBJ databases">
        <title>Draft genome sequence of Xylaria grammica IHI A82.</title>
        <authorList>
            <person name="Buettner E."/>
            <person name="Kellner H."/>
        </authorList>
    </citation>
    <scope>NUCLEOTIDE SEQUENCE [LARGE SCALE GENOMIC DNA]</scope>
    <source>
        <strain evidence="1 2">IHI A82</strain>
    </source>
</reference>
<evidence type="ECO:0000313" key="2">
    <source>
        <dbReference type="Proteomes" id="UP000286045"/>
    </source>
</evidence>
<keyword evidence="2" id="KW-1185">Reference proteome</keyword>
<proteinExistence type="predicted"/>
<dbReference type="Proteomes" id="UP000286045">
    <property type="component" value="Unassembled WGS sequence"/>
</dbReference>
<gene>
    <name evidence="1" type="ORF">EKO27_g915</name>
</gene>
<comment type="caution">
    <text evidence="1">The sequence shown here is derived from an EMBL/GenBank/DDBJ whole genome shotgun (WGS) entry which is preliminary data.</text>
</comment>
<organism evidence="1 2">
    <name type="scientific">Xylaria grammica</name>
    <dbReference type="NCBI Taxonomy" id="363999"/>
    <lineage>
        <taxon>Eukaryota</taxon>
        <taxon>Fungi</taxon>
        <taxon>Dikarya</taxon>
        <taxon>Ascomycota</taxon>
        <taxon>Pezizomycotina</taxon>
        <taxon>Sordariomycetes</taxon>
        <taxon>Xylariomycetidae</taxon>
        <taxon>Xylariales</taxon>
        <taxon>Xylariaceae</taxon>
        <taxon>Xylaria</taxon>
    </lineage>
</organism>
<name>A0A439DIG7_9PEZI</name>
<evidence type="ECO:0000313" key="1">
    <source>
        <dbReference type="EMBL" id="RWA14199.1"/>
    </source>
</evidence>
<accession>A0A439DIG7</accession>
<protein>
    <submittedName>
        <fullName evidence="1">Uncharacterized protein</fullName>
    </submittedName>
</protein>